<feature type="region of interest" description="Disordered" evidence="1">
    <location>
        <begin position="42"/>
        <end position="98"/>
    </location>
</feature>
<feature type="domain" description="Vps72/YL1 C-terminal" evidence="2">
    <location>
        <begin position="153"/>
        <end position="182"/>
    </location>
</feature>
<protein>
    <recommendedName>
        <fullName evidence="2">Vps72/YL1 C-terminal domain-containing protein</fullName>
    </recommendedName>
</protein>
<dbReference type="OrthoDB" id="49520at2759"/>
<keyword evidence="4" id="KW-1185">Reference proteome</keyword>
<proteinExistence type="predicted"/>
<dbReference type="Pfam" id="PF08265">
    <property type="entry name" value="YL1_C"/>
    <property type="match status" value="1"/>
</dbReference>
<dbReference type="AlphaFoldDB" id="A0A367XW10"/>
<sequence>MPFTIDYESPYQKALLAERKKKEEQEEIKKLEEMNKKLLEMLEEADKATEEKQLDAMEDNQPNDNTDTKEEPIKRVKFADEIQPESSKEPTPTVETKVRTEEKDNIEVFEGPVQRESNKISSRLKKTKRIRVCAIVLKTEAPTGLYLPNGNKKNCMISGTEVKYFDPSTGIPYSSVEAYKILKSIEQGQVPWLSFTSEHNDTGNVELYLGSRDGTTRHAQGVPEGFDG</sequence>
<evidence type="ECO:0000256" key="1">
    <source>
        <dbReference type="SAM" id="MobiDB-lite"/>
    </source>
</evidence>
<organism evidence="3 4">
    <name type="scientific">Candida viswanathii</name>
    <dbReference type="NCBI Taxonomy" id="5486"/>
    <lineage>
        <taxon>Eukaryota</taxon>
        <taxon>Fungi</taxon>
        <taxon>Dikarya</taxon>
        <taxon>Ascomycota</taxon>
        <taxon>Saccharomycotina</taxon>
        <taxon>Pichiomycetes</taxon>
        <taxon>Debaryomycetaceae</taxon>
        <taxon>Candida/Lodderomyces clade</taxon>
        <taxon>Candida</taxon>
    </lineage>
</organism>
<accession>A0A367XW10</accession>
<dbReference type="EMBL" id="QLNQ01000028">
    <property type="protein sequence ID" value="RCK57805.1"/>
    <property type="molecule type" value="Genomic_DNA"/>
</dbReference>
<comment type="caution">
    <text evidence="3">The sequence shown here is derived from an EMBL/GenBank/DDBJ whole genome shotgun (WGS) entry which is preliminary data.</text>
</comment>
<name>A0A367XW10_9ASCO</name>
<dbReference type="SMART" id="SM00993">
    <property type="entry name" value="YL1_C"/>
    <property type="match status" value="1"/>
</dbReference>
<evidence type="ECO:0000259" key="2">
    <source>
        <dbReference type="SMART" id="SM00993"/>
    </source>
</evidence>
<dbReference type="InterPro" id="IPR013272">
    <property type="entry name" value="Vps72/YL1_C"/>
</dbReference>
<dbReference type="Proteomes" id="UP000253472">
    <property type="component" value="Unassembled WGS sequence"/>
</dbReference>
<gene>
    <name evidence="3" type="ORF">Cantr_06869</name>
</gene>
<evidence type="ECO:0000313" key="4">
    <source>
        <dbReference type="Proteomes" id="UP000253472"/>
    </source>
</evidence>
<evidence type="ECO:0000313" key="3">
    <source>
        <dbReference type="EMBL" id="RCK57805.1"/>
    </source>
</evidence>
<feature type="compositionally biased region" description="Basic and acidic residues" evidence="1">
    <location>
        <begin position="66"/>
        <end position="80"/>
    </location>
</feature>
<reference evidence="3 4" key="1">
    <citation type="submission" date="2018-06" db="EMBL/GenBank/DDBJ databases">
        <title>Whole genome sequencing of Candida tropicalis (genome annotated by CSBL at Korea University).</title>
        <authorList>
            <person name="Ahn J."/>
        </authorList>
    </citation>
    <scope>NUCLEOTIDE SEQUENCE [LARGE SCALE GENOMIC DNA]</scope>
    <source>
        <strain evidence="3 4">ATCC 20962</strain>
    </source>
</reference>
<dbReference type="STRING" id="5486.A0A367XW10"/>
<feature type="compositionally biased region" description="Basic and acidic residues" evidence="1">
    <location>
        <begin position="42"/>
        <end position="55"/>
    </location>
</feature>